<gene>
    <name evidence="2" type="ORF">ABGN05_15520</name>
</gene>
<dbReference type="PANTHER" id="PTHR43433:SF10">
    <property type="entry name" value="AB HYDROLASE-1 DOMAIN-CONTAINING PROTEIN"/>
    <property type="match status" value="1"/>
</dbReference>
<name>A0ABV3SK34_9HYPH</name>
<dbReference type="Proteomes" id="UP001556692">
    <property type="component" value="Unassembled WGS sequence"/>
</dbReference>
<dbReference type="SMART" id="SM00421">
    <property type="entry name" value="HTH_LUXR"/>
    <property type="match status" value="1"/>
</dbReference>
<reference evidence="2 3" key="1">
    <citation type="submission" date="2024-05" db="EMBL/GenBank/DDBJ databases">
        <authorList>
            <person name="Jiang F."/>
        </authorList>
    </citation>
    <scope>NUCLEOTIDE SEQUENCE [LARGE SCALE GENOMIC DNA]</scope>
    <source>
        <strain evidence="2 3">LZ166</strain>
    </source>
</reference>
<protein>
    <submittedName>
        <fullName evidence="2">LuxR C-terminal-related transcriptional regulator</fullName>
    </submittedName>
</protein>
<comment type="caution">
    <text evidence="2">The sequence shown here is derived from an EMBL/GenBank/DDBJ whole genome shotgun (WGS) entry which is preliminary data.</text>
</comment>
<dbReference type="SUPFAM" id="SSF46894">
    <property type="entry name" value="C-terminal effector domain of the bipartite response regulators"/>
    <property type="match status" value="1"/>
</dbReference>
<dbReference type="InterPro" id="IPR029058">
    <property type="entry name" value="AB_hydrolase_fold"/>
</dbReference>
<dbReference type="InterPro" id="IPR036388">
    <property type="entry name" value="WH-like_DNA-bd_sf"/>
</dbReference>
<accession>A0ABV3SK34</accession>
<dbReference type="Gene3D" id="1.10.10.10">
    <property type="entry name" value="Winged helix-like DNA-binding domain superfamily/Winged helix DNA-binding domain"/>
    <property type="match status" value="1"/>
</dbReference>
<sequence length="607" mass="66874">MEHNPDKAIKGVRQSDKLEIIDRIYHVAIDPERYEDLLDIWEERLGPARGLAGVPGAGFQLMMRDAELVMRDAELESHMARAASVLDRLDTNSPDTVLAQIVSTFGRTAAFTVSASGVVSAVNIAAESILGTFPGQSVSAFPIEKDDAAHLRSEVARLSGLNARGSSFARFRLTTTGRPIVVRLSPIDQKVGGQAQVLAVTSEMAWPDGLSATVREAFGLTEAEADVLRAVVEGAGIAEIAARRGRSRETVKSQIRAILAKTETRAQAELIRVTLGLMDVVAATEPKASLKTLRAGARLKERPFRTLQRPDGRRADHIVIGDENGRTILYFPQDLGLIRWPASAEAAMERRGLKVIVPIRPGFGHSTQVSDRSHLVQAVVSDVVAILDHHGVDQCPVIALSNDTFYAYHMAQMHPGRLTAIINCSAGLPLFKRAQYERMHKWHRFIMANARYAPSMLPFMVKAGFSLARRIGKRGFVHAVHGASPADVQTFEDPEVMEAMVLGSEVCLSDWHSAHVSFANENIIQQADWSDVVRACNIPIHIWQGHQDPQMPMATIREMQIEYPDIVFHEDENAGQLIFFKDWPRIVDLAESYLPSNARTAVNHPEG</sequence>
<proteinExistence type="predicted"/>
<organism evidence="2 3">
    <name type="scientific">Aquibium pacificus</name>
    <dbReference type="NCBI Taxonomy" id="3153579"/>
    <lineage>
        <taxon>Bacteria</taxon>
        <taxon>Pseudomonadati</taxon>
        <taxon>Pseudomonadota</taxon>
        <taxon>Alphaproteobacteria</taxon>
        <taxon>Hyphomicrobiales</taxon>
        <taxon>Phyllobacteriaceae</taxon>
        <taxon>Aquibium</taxon>
    </lineage>
</organism>
<dbReference type="EMBL" id="JBDPGJ010000003">
    <property type="protein sequence ID" value="MEX0407074.1"/>
    <property type="molecule type" value="Genomic_DNA"/>
</dbReference>
<feature type="domain" description="HTH luxR-type" evidence="1">
    <location>
        <begin position="217"/>
        <end position="274"/>
    </location>
</feature>
<dbReference type="CDD" id="cd06170">
    <property type="entry name" value="LuxR_C_like"/>
    <property type="match status" value="1"/>
</dbReference>
<dbReference type="Pfam" id="PF00196">
    <property type="entry name" value="GerE"/>
    <property type="match status" value="1"/>
</dbReference>
<dbReference type="InterPro" id="IPR000792">
    <property type="entry name" value="Tscrpt_reg_LuxR_C"/>
</dbReference>
<dbReference type="InterPro" id="IPR050471">
    <property type="entry name" value="AB_hydrolase"/>
</dbReference>
<evidence type="ECO:0000259" key="1">
    <source>
        <dbReference type="SMART" id="SM00421"/>
    </source>
</evidence>
<dbReference type="SUPFAM" id="SSF53474">
    <property type="entry name" value="alpha/beta-Hydrolases"/>
    <property type="match status" value="1"/>
</dbReference>
<dbReference type="InterPro" id="IPR016032">
    <property type="entry name" value="Sig_transdc_resp-reg_C-effctor"/>
</dbReference>
<evidence type="ECO:0000313" key="2">
    <source>
        <dbReference type="EMBL" id="MEX0407074.1"/>
    </source>
</evidence>
<dbReference type="Gene3D" id="3.40.50.1820">
    <property type="entry name" value="alpha/beta hydrolase"/>
    <property type="match status" value="1"/>
</dbReference>
<keyword evidence="3" id="KW-1185">Reference proteome</keyword>
<dbReference type="RefSeq" id="WP_367954944.1">
    <property type="nucleotide sequence ID" value="NZ_JBDPGJ010000003.1"/>
</dbReference>
<dbReference type="PANTHER" id="PTHR43433">
    <property type="entry name" value="HYDROLASE, ALPHA/BETA FOLD FAMILY PROTEIN"/>
    <property type="match status" value="1"/>
</dbReference>
<evidence type="ECO:0000313" key="3">
    <source>
        <dbReference type="Proteomes" id="UP001556692"/>
    </source>
</evidence>